<sequence length="236" mass="26880">MQLICFPYAGGSSRAYSDLFSRLNRDIHVQCMEYPGHGIKSHEPLMYELEAIAELLFHELRQANLFNSEYVFYGHSMGALVSYLVARIAAAHGYRPPSHMIVSGRSSPTVQLTGRKHLMNSDDFWQALSAMGGIPDELMHDLKLRNYFEQILRADFTAAETWQWQPCRPLNCPVTVWYGDQENVSFETASAWQQVTTEPVHLQSFPGKHFFIFDHCQLLCTVTNQLLAPAIIQHAS</sequence>
<organism evidence="3 4">
    <name type="scientific">Vibrio quintilis</name>
    <dbReference type="NCBI Taxonomy" id="1117707"/>
    <lineage>
        <taxon>Bacteria</taxon>
        <taxon>Pseudomonadati</taxon>
        <taxon>Pseudomonadota</taxon>
        <taxon>Gammaproteobacteria</taxon>
        <taxon>Vibrionales</taxon>
        <taxon>Vibrionaceae</taxon>
        <taxon>Vibrio</taxon>
    </lineage>
</organism>
<dbReference type="GO" id="GO:0016491">
    <property type="term" value="F:oxidoreductase activity"/>
    <property type="evidence" value="ECO:0007669"/>
    <property type="project" value="UniProtKB-KW"/>
</dbReference>
<evidence type="ECO:0000259" key="2">
    <source>
        <dbReference type="Pfam" id="PF00975"/>
    </source>
</evidence>
<dbReference type="AlphaFoldDB" id="A0A1M7YP94"/>
<dbReference type="GO" id="GO:0008610">
    <property type="term" value="P:lipid biosynthetic process"/>
    <property type="evidence" value="ECO:0007669"/>
    <property type="project" value="TreeGrafter"/>
</dbReference>
<name>A0A1M7YP94_9VIBR</name>
<keyword evidence="4" id="KW-1185">Reference proteome</keyword>
<reference evidence="4" key="1">
    <citation type="submission" date="2016-12" db="EMBL/GenBank/DDBJ databases">
        <authorList>
            <person name="Rodrigo-Torres L."/>
            <person name="Arahal R.D."/>
            <person name="Lucena T."/>
        </authorList>
    </citation>
    <scope>NUCLEOTIDE SEQUENCE [LARGE SCALE GENOMIC DNA]</scope>
</reference>
<dbReference type="InterPro" id="IPR012223">
    <property type="entry name" value="TEII"/>
</dbReference>
<keyword evidence="3" id="KW-0560">Oxidoreductase</keyword>
<dbReference type="EMBL" id="FRFG01000003">
    <property type="protein sequence ID" value="SHO54450.1"/>
    <property type="molecule type" value="Genomic_DNA"/>
</dbReference>
<dbReference type="SUPFAM" id="SSF53474">
    <property type="entry name" value="alpha/beta-Hydrolases"/>
    <property type="match status" value="1"/>
</dbReference>
<feature type="domain" description="Thioesterase" evidence="2">
    <location>
        <begin position="2"/>
        <end position="217"/>
    </location>
</feature>
<dbReference type="Pfam" id="PF00975">
    <property type="entry name" value="Thioesterase"/>
    <property type="match status" value="1"/>
</dbReference>
<gene>
    <name evidence="3" type="primary">lgrE_1</name>
    <name evidence="3" type="ORF">VQ7734_00164</name>
</gene>
<dbReference type="PANTHER" id="PTHR11487:SF0">
    <property type="entry name" value="S-ACYL FATTY ACID SYNTHASE THIOESTERASE, MEDIUM CHAIN"/>
    <property type="match status" value="1"/>
</dbReference>
<proteinExistence type="inferred from homology"/>
<dbReference type="Proteomes" id="UP000184600">
    <property type="component" value="Unassembled WGS sequence"/>
</dbReference>
<accession>A0A1M7YP94</accession>
<dbReference type="EC" id="1.1.-.-" evidence="3"/>
<dbReference type="Gene3D" id="3.40.50.1820">
    <property type="entry name" value="alpha/beta hydrolase"/>
    <property type="match status" value="1"/>
</dbReference>
<dbReference type="PANTHER" id="PTHR11487">
    <property type="entry name" value="THIOESTERASE"/>
    <property type="match status" value="1"/>
</dbReference>
<dbReference type="STRING" id="1117707.VQ7734_00164"/>
<protein>
    <submittedName>
        <fullName evidence="3">Linear gramicidin dehydrogenase LgrE</fullName>
        <ecNumber evidence="3">1.1.-.-</ecNumber>
    </submittedName>
</protein>
<dbReference type="InterPro" id="IPR001031">
    <property type="entry name" value="Thioesterase"/>
</dbReference>
<evidence type="ECO:0000313" key="4">
    <source>
        <dbReference type="Proteomes" id="UP000184600"/>
    </source>
</evidence>
<comment type="similarity">
    <text evidence="1">Belongs to the thioesterase family.</text>
</comment>
<dbReference type="InterPro" id="IPR029058">
    <property type="entry name" value="AB_hydrolase_fold"/>
</dbReference>
<evidence type="ECO:0000313" key="3">
    <source>
        <dbReference type="EMBL" id="SHO54450.1"/>
    </source>
</evidence>
<dbReference type="RefSeq" id="WP_073579361.1">
    <property type="nucleotide sequence ID" value="NZ_AP024898.1"/>
</dbReference>
<evidence type="ECO:0000256" key="1">
    <source>
        <dbReference type="ARBA" id="ARBA00007169"/>
    </source>
</evidence>
<dbReference type="OrthoDB" id="8480037at2"/>